<protein>
    <recommendedName>
        <fullName evidence="4">Lipoprotein</fullName>
    </recommendedName>
</protein>
<dbReference type="Proteomes" id="UP000289216">
    <property type="component" value="Unassembled WGS sequence"/>
</dbReference>
<dbReference type="AlphaFoldDB" id="A0A4V1QX78"/>
<proteinExistence type="predicted"/>
<keyword evidence="1" id="KW-0732">Signal</keyword>
<evidence type="ECO:0000313" key="3">
    <source>
        <dbReference type="Proteomes" id="UP000289216"/>
    </source>
</evidence>
<gene>
    <name evidence="2" type="ORF">EPT53_08825</name>
</gene>
<sequence>MRRFVMKKFLGLFLVLFCSCVALAAPKLGEKYELSKVIEVEGRQGIAVDEDFYYISSSTALYKYDKTGKLIQKNTNPFTKLEKEANHFGDIDVWNGEIYTGIEIFDFGVSKNIQVAVYDSKTLEYKYSIPWNAESGQVEVCGLAVDRDHNKVWMADWTKGRYLYRYDLKTKKYDKKIHLRPDPQYTQGIFYIDGKILISADDGDADFEETDNIYIADVSDEQQTATYVTLFREMSDFKRAGEIEGLAIDPTNSDLLVLANRGTRVDRGMPIGFYEGYTKEIHELYIYRKVK</sequence>
<feature type="signal peptide" evidence="1">
    <location>
        <begin position="1"/>
        <end position="24"/>
    </location>
</feature>
<accession>A0A4V1QX78</accession>
<dbReference type="SUPFAM" id="SSF75011">
    <property type="entry name" value="3-carboxy-cis,cis-mucoante lactonizing enzyme"/>
    <property type="match status" value="1"/>
</dbReference>
<name>A0A4V1QX78_9FUSO</name>
<organism evidence="2 3">
    <name type="scientific">Fusobacterium necrophorum</name>
    <dbReference type="NCBI Taxonomy" id="859"/>
    <lineage>
        <taxon>Bacteria</taxon>
        <taxon>Fusobacteriati</taxon>
        <taxon>Fusobacteriota</taxon>
        <taxon>Fusobacteriia</taxon>
        <taxon>Fusobacteriales</taxon>
        <taxon>Fusobacteriaceae</taxon>
        <taxon>Fusobacterium</taxon>
    </lineage>
</organism>
<evidence type="ECO:0000313" key="2">
    <source>
        <dbReference type="EMBL" id="RXZ68706.1"/>
    </source>
</evidence>
<dbReference type="InterPro" id="IPR015943">
    <property type="entry name" value="WD40/YVTN_repeat-like_dom_sf"/>
</dbReference>
<dbReference type="PROSITE" id="PS51257">
    <property type="entry name" value="PROKAR_LIPOPROTEIN"/>
    <property type="match status" value="1"/>
</dbReference>
<feature type="chain" id="PRO_5020691531" description="Lipoprotein" evidence="1">
    <location>
        <begin position="25"/>
        <end position="291"/>
    </location>
</feature>
<evidence type="ECO:0008006" key="4">
    <source>
        <dbReference type="Google" id="ProtNLM"/>
    </source>
</evidence>
<reference evidence="2 3" key="1">
    <citation type="submission" date="2019-01" db="EMBL/GenBank/DDBJ databases">
        <title>Fusobacterium necrophorum Isolated From the Uterus of Dairy Cows.</title>
        <authorList>
            <person name="Francis A.M."/>
        </authorList>
    </citation>
    <scope>NUCLEOTIDE SEQUENCE [LARGE SCALE GENOMIC DNA]</scope>
    <source>
        <strain evidence="2 3">KG35</strain>
    </source>
</reference>
<dbReference type="Gene3D" id="2.130.10.10">
    <property type="entry name" value="YVTN repeat-like/Quinoprotein amine dehydrogenase"/>
    <property type="match status" value="1"/>
</dbReference>
<dbReference type="EMBL" id="SBAP01000023">
    <property type="protein sequence ID" value="RXZ68706.1"/>
    <property type="molecule type" value="Genomic_DNA"/>
</dbReference>
<evidence type="ECO:0000256" key="1">
    <source>
        <dbReference type="SAM" id="SignalP"/>
    </source>
</evidence>
<comment type="caution">
    <text evidence="2">The sequence shown here is derived from an EMBL/GenBank/DDBJ whole genome shotgun (WGS) entry which is preliminary data.</text>
</comment>